<keyword evidence="5" id="KW-0732">Signal</keyword>
<dbReference type="SMART" id="SM00710">
    <property type="entry name" value="PbH1"/>
    <property type="match status" value="5"/>
</dbReference>
<dbReference type="InterPro" id="IPR052052">
    <property type="entry name" value="Polysaccharide_Lyase_9"/>
</dbReference>
<keyword evidence="11" id="KW-1185">Reference proteome</keyword>
<evidence type="ECO:0000256" key="8">
    <source>
        <dbReference type="ARBA" id="ARBA00038263"/>
    </source>
</evidence>
<comment type="similarity">
    <text evidence="8">Belongs to the polysaccharide lyase 9 family.</text>
</comment>
<evidence type="ECO:0000256" key="4">
    <source>
        <dbReference type="ARBA" id="ARBA00022723"/>
    </source>
</evidence>
<dbReference type="GO" id="GO:0030570">
    <property type="term" value="F:pectate lyase activity"/>
    <property type="evidence" value="ECO:0007669"/>
    <property type="project" value="UniProtKB-EC"/>
</dbReference>
<organism evidence="10 11">
    <name type="scientific">Clostridium felsineum</name>
    <dbReference type="NCBI Taxonomy" id="36839"/>
    <lineage>
        <taxon>Bacteria</taxon>
        <taxon>Bacillati</taxon>
        <taxon>Bacillota</taxon>
        <taxon>Clostridia</taxon>
        <taxon>Eubacteriales</taxon>
        <taxon>Clostridiaceae</taxon>
        <taxon>Clostridium</taxon>
    </lineage>
</organism>
<proteinExistence type="inferred from homology"/>
<keyword evidence="10" id="KW-0614">Plasmid</keyword>
<dbReference type="InterPro" id="IPR011050">
    <property type="entry name" value="Pectin_lyase_fold/virulence"/>
</dbReference>
<dbReference type="GO" id="GO:0046872">
    <property type="term" value="F:metal ion binding"/>
    <property type="evidence" value="ECO:0007669"/>
    <property type="project" value="UniProtKB-KW"/>
</dbReference>
<evidence type="ECO:0000313" key="11">
    <source>
        <dbReference type="Proteomes" id="UP000190951"/>
    </source>
</evidence>
<evidence type="ECO:0000313" key="10">
    <source>
        <dbReference type="EMBL" id="URZ13814.1"/>
    </source>
</evidence>
<gene>
    <name evidence="10" type="primary">pelL_2</name>
    <name evidence="10" type="ORF">CROST_045920</name>
</gene>
<dbReference type="PANTHER" id="PTHR40088:SF1">
    <property type="entry name" value="PECTATE LYASE PEL9"/>
    <property type="match status" value="1"/>
</dbReference>
<dbReference type="RefSeq" id="WP_077836004.1">
    <property type="nucleotide sequence ID" value="NZ_CP096984.1"/>
</dbReference>
<dbReference type="Gene3D" id="2.160.20.10">
    <property type="entry name" value="Single-stranded right-handed beta-helix, Pectin lyase-like"/>
    <property type="match status" value="1"/>
</dbReference>
<evidence type="ECO:0000256" key="2">
    <source>
        <dbReference type="ARBA" id="ARBA00004613"/>
    </source>
</evidence>
<evidence type="ECO:0000256" key="1">
    <source>
        <dbReference type="ARBA" id="ARBA00001913"/>
    </source>
</evidence>
<keyword evidence="7 10" id="KW-0456">Lyase</keyword>
<dbReference type="AlphaFoldDB" id="A0A1S8LCU4"/>
<dbReference type="Proteomes" id="UP000190951">
    <property type="component" value="Plasmid p330"/>
</dbReference>
<feature type="domain" description="Pel9A-like right handed beta-helix region" evidence="9">
    <location>
        <begin position="137"/>
        <end position="321"/>
    </location>
</feature>
<sequence length="384" mass="40029">MKKVVCLVASAMIAVSLASAGQLTGKVQAASVPQTIQVASTGTGDDSAVLAAAIAKAQPGDTIYLTSSAYQFKSPILLNKDGAAGNTIKLKSATTDKVKLDFSAEKDGDSSYGINIKNAYWELENIEVYSAGDNGIIMKGTASNHNTITNCVVDNNNDAGLQITGGAHDNTVQGSESFDNYDIGTKGSNADGFACKLQAGAGNKFINCNSHDNSDDGWDLLGTDETVTLINCTATKNGYYHGDPNSTLNNAGMNGDGIKLGGNQKPPKGTHRSLGSHDVEGCKSYDNKAAGFSQNNSAANLYLKDCDADRNGADNVLNANQKTTKSNFNFPFNPNNGNVFTFENCTTTGKCTIYSGAKVIGGNVYATAPNNPLPPVSAKSKGKK</sequence>
<dbReference type="InterPro" id="IPR006626">
    <property type="entry name" value="PbH1"/>
</dbReference>
<dbReference type="EC" id="4.2.2.2" evidence="10"/>
<evidence type="ECO:0000256" key="5">
    <source>
        <dbReference type="ARBA" id="ARBA00022729"/>
    </source>
</evidence>
<geneLocation type="plasmid" evidence="10 11">
    <name>p330</name>
</geneLocation>
<dbReference type="InterPro" id="IPR053868">
    <property type="entry name" value="Pel9A-like_beta_helix"/>
</dbReference>
<dbReference type="Pfam" id="PF22842">
    <property type="entry name" value="Pel9A-like_beta_helix"/>
    <property type="match status" value="1"/>
</dbReference>
<keyword evidence="6" id="KW-0106">Calcium</keyword>
<name>A0A1S8LCU4_9CLOT</name>
<evidence type="ECO:0000259" key="9">
    <source>
        <dbReference type="Pfam" id="PF22842"/>
    </source>
</evidence>
<dbReference type="KEGG" id="crw:CROST_045920"/>
<accession>A0A1S8LCU4</accession>
<comment type="cofactor">
    <cofactor evidence="1">
        <name>Ca(2+)</name>
        <dbReference type="ChEBI" id="CHEBI:29108"/>
    </cofactor>
</comment>
<dbReference type="PANTHER" id="PTHR40088">
    <property type="entry name" value="PECTATE LYASE (EUROFUNG)"/>
    <property type="match status" value="1"/>
</dbReference>
<dbReference type="SUPFAM" id="SSF51126">
    <property type="entry name" value="Pectin lyase-like"/>
    <property type="match status" value="1"/>
</dbReference>
<comment type="subcellular location">
    <subcellularLocation>
        <location evidence="2">Secreted</location>
    </subcellularLocation>
</comment>
<evidence type="ECO:0000256" key="3">
    <source>
        <dbReference type="ARBA" id="ARBA00022525"/>
    </source>
</evidence>
<evidence type="ECO:0000256" key="6">
    <source>
        <dbReference type="ARBA" id="ARBA00022837"/>
    </source>
</evidence>
<dbReference type="GO" id="GO:0005576">
    <property type="term" value="C:extracellular region"/>
    <property type="evidence" value="ECO:0007669"/>
    <property type="project" value="UniProtKB-SubCell"/>
</dbReference>
<keyword evidence="3" id="KW-0964">Secreted</keyword>
<protein>
    <submittedName>
        <fullName evidence="10">Pectate lyase L</fullName>
        <ecNumber evidence="10">4.2.2.2</ecNumber>
    </submittedName>
</protein>
<dbReference type="EMBL" id="CP096984">
    <property type="protein sequence ID" value="URZ13814.1"/>
    <property type="molecule type" value="Genomic_DNA"/>
</dbReference>
<evidence type="ECO:0000256" key="7">
    <source>
        <dbReference type="ARBA" id="ARBA00023239"/>
    </source>
</evidence>
<dbReference type="InterPro" id="IPR012334">
    <property type="entry name" value="Pectin_lyas_fold"/>
</dbReference>
<dbReference type="STRING" id="84029.CROST_12000"/>
<reference evidence="10 11" key="1">
    <citation type="submission" date="2022-04" db="EMBL/GenBank/DDBJ databases">
        <title>Genome sequence of C. roseum typestrain.</title>
        <authorList>
            <person name="Poehlein A."/>
            <person name="Schoch T."/>
            <person name="Duerre P."/>
            <person name="Daniel R."/>
        </authorList>
    </citation>
    <scope>NUCLEOTIDE SEQUENCE [LARGE SCALE GENOMIC DNA]</scope>
    <source>
        <strain evidence="10 11">DSM 7320</strain>
        <plasmid evidence="10 11">p330</plasmid>
    </source>
</reference>
<keyword evidence="4" id="KW-0479">Metal-binding</keyword>